<evidence type="ECO:0000256" key="4">
    <source>
        <dbReference type="ARBA" id="ARBA00023136"/>
    </source>
</evidence>
<feature type="region of interest" description="Disordered" evidence="6">
    <location>
        <begin position="1"/>
        <end position="32"/>
    </location>
</feature>
<evidence type="ECO:0000256" key="6">
    <source>
        <dbReference type="SAM" id="MobiDB-lite"/>
    </source>
</evidence>
<evidence type="ECO:0000256" key="3">
    <source>
        <dbReference type="ARBA" id="ARBA00022989"/>
    </source>
</evidence>
<dbReference type="Proteomes" id="UP001318040">
    <property type="component" value="Chromosome 10"/>
</dbReference>
<keyword evidence="3 5" id="KW-1133">Transmembrane helix</keyword>
<evidence type="ECO:0000256" key="2">
    <source>
        <dbReference type="ARBA" id="ARBA00022692"/>
    </source>
</evidence>
<organism evidence="7 8">
    <name type="scientific">Petromyzon marinus</name>
    <name type="common">Sea lamprey</name>
    <dbReference type="NCBI Taxonomy" id="7757"/>
    <lineage>
        <taxon>Eukaryota</taxon>
        <taxon>Metazoa</taxon>
        <taxon>Chordata</taxon>
        <taxon>Craniata</taxon>
        <taxon>Vertebrata</taxon>
        <taxon>Cyclostomata</taxon>
        <taxon>Hyperoartia</taxon>
        <taxon>Petromyzontiformes</taxon>
        <taxon>Petromyzontidae</taxon>
        <taxon>Petromyzon</taxon>
    </lineage>
</organism>
<protein>
    <submittedName>
        <fullName evidence="8">Protein lifeguard 2-like</fullName>
    </submittedName>
</protein>
<sequence length="278" mass="30728">MTSTAAYPPPYDRSTGGLDSNDSPPPPPVQNSENLSVVDDRRNSCACDVCVCFVSVAAFIRKVYAILMAQLIVTIGIICMFIYCFLPMACQGTAVQQADSFPSGQFWCDCFPRPATFILLMCLSCCSGIRRKAPCNFIFLLLFTLLEGVLLGSISCYYSANSVMWAAGITAFISLGLTIFSFQTKIDFTMKSGIMFVFLMALLSFGLMCAILRSDWANIAYATLGALVFAVYLVIDTQLMMGGKHRYSLNPEEYIFAALNLYIDIVSIFLFILTIFQR</sequence>
<feature type="transmembrane region" description="Helical" evidence="5">
    <location>
        <begin position="255"/>
        <end position="276"/>
    </location>
</feature>
<reference evidence="8" key="1">
    <citation type="submission" date="2025-08" db="UniProtKB">
        <authorList>
            <consortium name="RefSeq"/>
        </authorList>
    </citation>
    <scope>IDENTIFICATION</scope>
    <source>
        <tissue evidence="8">Sperm</tissue>
    </source>
</reference>
<comment type="subcellular location">
    <subcellularLocation>
        <location evidence="1">Membrane</location>
        <topology evidence="1">Multi-pass membrane protein</topology>
    </subcellularLocation>
</comment>
<evidence type="ECO:0000313" key="7">
    <source>
        <dbReference type="Proteomes" id="UP001318040"/>
    </source>
</evidence>
<proteinExistence type="inferred from homology"/>
<evidence type="ECO:0000256" key="1">
    <source>
        <dbReference type="ARBA" id="ARBA00004141"/>
    </source>
</evidence>
<feature type="transmembrane region" description="Helical" evidence="5">
    <location>
        <begin position="194"/>
        <end position="213"/>
    </location>
</feature>
<keyword evidence="7" id="KW-1185">Reference proteome</keyword>
<dbReference type="CDD" id="cd10428">
    <property type="entry name" value="LFG_like"/>
    <property type="match status" value="1"/>
</dbReference>
<comment type="similarity">
    <text evidence="5">Belongs to the BI1 family.</text>
</comment>
<evidence type="ECO:0000313" key="8">
    <source>
        <dbReference type="RefSeq" id="XP_032807758.1"/>
    </source>
</evidence>
<dbReference type="AlphaFoldDB" id="A0AAJ7WT61"/>
<accession>A0AAJ7WT61</accession>
<keyword evidence="2 5" id="KW-0812">Transmembrane</keyword>
<dbReference type="Pfam" id="PF01027">
    <property type="entry name" value="Bax1-I"/>
    <property type="match status" value="1"/>
</dbReference>
<feature type="transmembrane region" description="Helical" evidence="5">
    <location>
        <begin position="137"/>
        <end position="158"/>
    </location>
</feature>
<evidence type="ECO:0000256" key="5">
    <source>
        <dbReference type="RuleBase" id="RU004379"/>
    </source>
</evidence>
<dbReference type="PANTHER" id="PTHR23291">
    <property type="entry name" value="BAX INHIBITOR-RELATED"/>
    <property type="match status" value="1"/>
</dbReference>
<dbReference type="InterPro" id="IPR006214">
    <property type="entry name" value="Bax_inhibitor_1-related"/>
</dbReference>
<gene>
    <name evidence="8" type="primary">LOC116941137</name>
</gene>
<feature type="transmembrane region" description="Helical" evidence="5">
    <location>
        <begin position="164"/>
        <end position="182"/>
    </location>
</feature>
<dbReference type="RefSeq" id="XP_032807758.1">
    <property type="nucleotide sequence ID" value="XM_032951867.1"/>
</dbReference>
<dbReference type="PANTHER" id="PTHR23291:SF47">
    <property type="entry name" value="TRANSMEMBRANE BAX INHIBITOR MOTIF CONTAINING 7"/>
    <property type="match status" value="1"/>
</dbReference>
<name>A0AAJ7WT61_PETMA</name>
<keyword evidence="4 5" id="KW-0472">Membrane</keyword>
<feature type="transmembrane region" description="Helical" evidence="5">
    <location>
        <begin position="63"/>
        <end position="86"/>
    </location>
</feature>
<dbReference type="KEGG" id="pmrn:116941137"/>
<feature type="transmembrane region" description="Helical" evidence="5">
    <location>
        <begin position="219"/>
        <end position="235"/>
    </location>
</feature>
<dbReference type="GO" id="GO:0016020">
    <property type="term" value="C:membrane"/>
    <property type="evidence" value="ECO:0007669"/>
    <property type="project" value="UniProtKB-SubCell"/>
</dbReference>